<dbReference type="GO" id="GO:0006362">
    <property type="term" value="P:transcription elongation by RNA polymerase I"/>
    <property type="evidence" value="ECO:0000318"/>
    <property type="project" value="GO_Central"/>
</dbReference>
<dbReference type="EMBL" id="EQ973772">
    <property type="protein sequence ID" value="EEF52697.1"/>
    <property type="molecule type" value="Genomic_DNA"/>
</dbReference>
<gene>
    <name evidence="7" type="ORF">RCOM_1597240</name>
</gene>
<dbReference type="InterPro" id="IPR036898">
    <property type="entry name" value="RNA_pol_Rpb7-like_N_sf"/>
</dbReference>
<evidence type="ECO:0000256" key="2">
    <source>
        <dbReference type="ARBA" id="ARBA00022478"/>
    </source>
</evidence>
<dbReference type="InterPro" id="IPR012340">
    <property type="entry name" value="NA-bd_OB-fold"/>
</dbReference>
<evidence type="ECO:0000256" key="4">
    <source>
        <dbReference type="ARBA" id="ARBA00023242"/>
    </source>
</evidence>
<sequence>MEGLSISEANLVVYVHPSQSKNVSQAILRELSSLLFKFNENFDGVVLAYAFNAPDKQARILCGVHPYFGVRLQATMLVFSPKPDMLLEGKVVKVTRESIHVIVLGFSSAIITDEDIRDEFRYKRKHGEALYVSRPHKQHVIKVGTMIRFVVKSLDEETLHISGSLVPTHTGSISWLEGDMKNTTTDSGNKKRTQLDGEIEVQEEGTAGGDTYSVNGDHEIKKSKKLRNA</sequence>
<keyword evidence="2 5" id="KW-0240">DNA-directed RNA polymerase</keyword>
<name>B9R867_RICCO</name>
<dbReference type="PANTHER" id="PTHR12709">
    <property type="entry name" value="DNA-DIRECTED RNA POLYMERASE II, III"/>
    <property type="match status" value="1"/>
</dbReference>
<dbReference type="GO" id="GO:0006352">
    <property type="term" value="P:DNA-templated transcription initiation"/>
    <property type="evidence" value="ECO:0007669"/>
    <property type="project" value="UniProtKB-UniRule"/>
</dbReference>
<accession>B9R867</accession>
<dbReference type="STRING" id="3988.B9R867"/>
<keyword evidence="8" id="KW-1185">Reference proteome</keyword>
<organism evidence="7 8">
    <name type="scientific">Ricinus communis</name>
    <name type="common">Castor bean</name>
    <dbReference type="NCBI Taxonomy" id="3988"/>
    <lineage>
        <taxon>Eukaryota</taxon>
        <taxon>Viridiplantae</taxon>
        <taxon>Streptophyta</taxon>
        <taxon>Embryophyta</taxon>
        <taxon>Tracheophyta</taxon>
        <taxon>Spermatophyta</taxon>
        <taxon>Magnoliopsida</taxon>
        <taxon>eudicotyledons</taxon>
        <taxon>Gunneridae</taxon>
        <taxon>Pentapetalae</taxon>
        <taxon>rosids</taxon>
        <taxon>fabids</taxon>
        <taxon>Malpighiales</taxon>
        <taxon>Euphorbiaceae</taxon>
        <taxon>Acalyphoideae</taxon>
        <taxon>Acalypheae</taxon>
        <taxon>Ricinus</taxon>
    </lineage>
</organism>
<comment type="subcellular location">
    <subcellularLocation>
        <location evidence="1 5">Nucleus</location>
    </subcellularLocation>
</comment>
<evidence type="ECO:0000256" key="3">
    <source>
        <dbReference type="ARBA" id="ARBA00023163"/>
    </source>
</evidence>
<feature type="region of interest" description="Disordered" evidence="6">
    <location>
        <begin position="198"/>
        <end position="229"/>
    </location>
</feature>
<dbReference type="Proteomes" id="UP000008311">
    <property type="component" value="Unassembled WGS sequence"/>
</dbReference>
<dbReference type="FunFam" id="2.40.50.1060:FF:000002">
    <property type="entry name" value="DNA-directed RNA polymerase"/>
    <property type="match status" value="1"/>
</dbReference>
<evidence type="ECO:0000256" key="1">
    <source>
        <dbReference type="ARBA" id="ARBA00004123"/>
    </source>
</evidence>
<comment type="function">
    <text evidence="5">DNA-dependent RNA polymerase which catalyzes the transcription of DNA into RNA using the four ribonucleoside triphosphates as substrates.</text>
</comment>
<dbReference type="FunCoup" id="B9R867">
    <property type="interactions" value="432"/>
</dbReference>
<evidence type="ECO:0000256" key="5">
    <source>
        <dbReference type="RuleBase" id="RU369086"/>
    </source>
</evidence>
<dbReference type="GO" id="GO:0005736">
    <property type="term" value="C:RNA polymerase I complex"/>
    <property type="evidence" value="ECO:0000318"/>
    <property type="project" value="GO_Central"/>
</dbReference>
<dbReference type="AlphaFoldDB" id="B9R867"/>
<evidence type="ECO:0000313" key="8">
    <source>
        <dbReference type="Proteomes" id="UP000008311"/>
    </source>
</evidence>
<protein>
    <recommendedName>
        <fullName evidence="5">DNA-directed RNA polymerase subunit</fullName>
    </recommendedName>
</protein>
<keyword evidence="3 5" id="KW-0804">Transcription</keyword>
<dbReference type="Gene3D" id="2.40.50.1060">
    <property type="match status" value="1"/>
</dbReference>
<evidence type="ECO:0000313" key="7">
    <source>
        <dbReference type="EMBL" id="EEF52697.1"/>
    </source>
</evidence>
<dbReference type="SUPFAM" id="SSF50249">
    <property type="entry name" value="Nucleic acid-binding proteins"/>
    <property type="match status" value="1"/>
</dbReference>
<dbReference type="InParanoid" id="B9R867"/>
<reference evidence="8" key="1">
    <citation type="journal article" date="2010" name="Nat. Biotechnol.">
        <title>Draft genome sequence of the oilseed species Ricinus communis.</title>
        <authorList>
            <person name="Chan A.P."/>
            <person name="Crabtree J."/>
            <person name="Zhao Q."/>
            <person name="Lorenzi H."/>
            <person name="Orvis J."/>
            <person name="Puiu D."/>
            <person name="Melake-Berhan A."/>
            <person name="Jones K.M."/>
            <person name="Redman J."/>
            <person name="Chen G."/>
            <person name="Cahoon E.B."/>
            <person name="Gedil M."/>
            <person name="Stanke M."/>
            <person name="Haas B.J."/>
            <person name="Wortman J.R."/>
            <person name="Fraser-Liggett C.M."/>
            <person name="Ravel J."/>
            <person name="Rabinowicz P.D."/>
        </authorList>
    </citation>
    <scope>NUCLEOTIDE SEQUENCE [LARGE SCALE GENOMIC DNA]</scope>
    <source>
        <strain evidence="8">cv. Hale</strain>
    </source>
</reference>
<evidence type="ECO:0000256" key="6">
    <source>
        <dbReference type="SAM" id="MobiDB-lite"/>
    </source>
</evidence>
<dbReference type="FunFam" id="3.30.1490.120:FF:000006">
    <property type="entry name" value="DNA-directed RNA polymerase"/>
    <property type="match status" value="1"/>
</dbReference>
<dbReference type="InterPro" id="IPR045113">
    <property type="entry name" value="Rpb7-like"/>
</dbReference>
<dbReference type="PANTHER" id="PTHR12709:SF5">
    <property type="entry name" value="DNA-DIRECTED RNA POLYMERASE I SUBUNIT RPA43"/>
    <property type="match status" value="1"/>
</dbReference>
<dbReference type="eggNOG" id="KOG4134">
    <property type="taxonomic scope" value="Eukaryota"/>
</dbReference>
<dbReference type="OMA" id="LMVYIHP"/>
<keyword evidence="4 5" id="KW-0539">Nucleus</keyword>
<proteinExistence type="predicted"/>
<dbReference type="Gene3D" id="3.30.1490.120">
    <property type="entry name" value="RNA polymerase Rpb7-like, N-terminal domain"/>
    <property type="match status" value="1"/>
</dbReference>
<dbReference type="OrthoDB" id="10250504at2759"/>